<name>A0ABS7SMY3_9BURK</name>
<feature type="transmembrane region" description="Helical" evidence="1">
    <location>
        <begin position="23"/>
        <end position="43"/>
    </location>
</feature>
<dbReference type="EMBL" id="JAFBIL020000003">
    <property type="protein sequence ID" value="MBZ2207538.1"/>
    <property type="molecule type" value="Genomic_DNA"/>
</dbReference>
<sequence>MLIVAIAWIYVVALMSLTETSIVAGVMTFLGYCVLPLSILYYLTGSGRRKRAAQAKAARAAAASAPAAAGDDGTGTSP</sequence>
<organism evidence="2 3">
    <name type="scientific">Massilia soli</name>
    <dbReference type="NCBI Taxonomy" id="2792854"/>
    <lineage>
        <taxon>Bacteria</taxon>
        <taxon>Pseudomonadati</taxon>
        <taxon>Pseudomonadota</taxon>
        <taxon>Betaproteobacteria</taxon>
        <taxon>Burkholderiales</taxon>
        <taxon>Oxalobacteraceae</taxon>
        <taxon>Telluria group</taxon>
        <taxon>Massilia</taxon>
    </lineage>
</organism>
<evidence type="ECO:0000313" key="2">
    <source>
        <dbReference type="EMBL" id="MBZ2207538.1"/>
    </source>
</evidence>
<gene>
    <name evidence="2" type="ORF">I4X03_009730</name>
</gene>
<dbReference type="RefSeq" id="WP_223468024.1">
    <property type="nucleotide sequence ID" value="NZ_JAFBIL020000003.1"/>
</dbReference>
<protein>
    <recommendedName>
        <fullName evidence="4">Transmembrane protein</fullName>
    </recommendedName>
</protein>
<accession>A0ABS7SMY3</accession>
<keyword evidence="3" id="KW-1185">Reference proteome</keyword>
<reference evidence="2 3" key="1">
    <citation type="submission" date="2021-08" db="EMBL/GenBank/DDBJ databases">
        <title>Massilia sp. R798.</title>
        <authorList>
            <person name="Baek J.H."/>
            <person name="Jung H.S."/>
            <person name="Kim K.R."/>
            <person name="Jeon C.O."/>
        </authorList>
    </citation>
    <scope>NUCLEOTIDE SEQUENCE [LARGE SCALE GENOMIC DNA]</scope>
    <source>
        <strain evidence="2 3">R798</strain>
    </source>
</reference>
<dbReference type="Proteomes" id="UP000809349">
    <property type="component" value="Unassembled WGS sequence"/>
</dbReference>
<keyword evidence="1" id="KW-1133">Transmembrane helix</keyword>
<keyword evidence="1" id="KW-0472">Membrane</keyword>
<evidence type="ECO:0000256" key="1">
    <source>
        <dbReference type="SAM" id="Phobius"/>
    </source>
</evidence>
<proteinExistence type="predicted"/>
<evidence type="ECO:0008006" key="4">
    <source>
        <dbReference type="Google" id="ProtNLM"/>
    </source>
</evidence>
<keyword evidence="1" id="KW-0812">Transmembrane</keyword>
<comment type="caution">
    <text evidence="2">The sequence shown here is derived from an EMBL/GenBank/DDBJ whole genome shotgun (WGS) entry which is preliminary data.</text>
</comment>
<evidence type="ECO:0000313" key="3">
    <source>
        <dbReference type="Proteomes" id="UP000809349"/>
    </source>
</evidence>